<evidence type="ECO:0000313" key="1">
    <source>
        <dbReference type="EMBL" id="KAG9474155.1"/>
    </source>
</evidence>
<dbReference type="AlphaFoldDB" id="A0A8J6K0E2"/>
<reference evidence="1" key="1">
    <citation type="thesis" date="2020" institute="ProQuest LLC" country="789 East Eisenhower Parkway, Ann Arbor, MI, USA">
        <title>Comparative Genomics and Chromosome Evolution.</title>
        <authorList>
            <person name="Mudd A.B."/>
        </authorList>
    </citation>
    <scope>NUCLEOTIDE SEQUENCE</scope>
    <source>
        <strain evidence="1">HN-11 Male</strain>
        <tissue evidence="1">Kidney and liver</tissue>
    </source>
</reference>
<evidence type="ECO:0000313" key="2">
    <source>
        <dbReference type="Proteomes" id="UP000770717"/>
    </source>
</evidence>
<dbReference type="Proteomes" id="UP000770717">
    <property type="component" value="Unassembled WGS sequence"/>
</dbReference>
<comment type="caution">
    <text evidence="1">The sequence shown here is derived from an EMBL/GenBank/DDBJ whole genome shotgun (WGS) entry which is preliminary data.</text>
</comment>
<organism evidence="1 2">
    <name type="scientific">Eleutherodactylus coqui</name>
    <name type="common">Puerto Rican coqui</name>
    <dbReference type="NCBI Taxonomy" id="57060"/>
    <lineage>
        <taxon>Eukaryota</taxon>
        <taxon>Metazoa</taxon>
        <taxon>Chordata</taxon>
        <taxon>Craniata</taxon>
        <taxon>Vertebrata</taxon>
        <taxon>Euteleostomi</taxon>
        <taxon>Amphibia</taxon>
        <taxon>Batrachia</taxon>
        <taxon>Anura</taxon>
        <taxon>Neobatrachia</taxon>
        <taxon>Hyloidea</taxon>
        <taxon>Eleutherodactylidae</taxon>
        <taxon>Eleutherodactylinae</taxon>
        <taxon>Eleutherodactylus</taxon>
        <taxon>Eleutherodactylus</taxon>
    </lineage>
</organism>
<protein>
    <submittedName>
        <fullName evidence="1">Uncharacterized protein</fullName>
    </submittedName>
</protein>
<name>A0A8J6K0E2_ELECQ</name>
<dbReference type="EMBL" id="WNTK01000013">
    <property type="protein sequence ID" value="KAG9474155.1"/>
    <property type="molecule type" value="Genomic_DNA"/>
</dbReference>
<sequence>MTSWGGKGLNKALKPPDNPFKMVCSPRHPFFKNGKALDQLIDAGSAPIKSYCWEKANSKYSLNGQLLIEELCILAYVV</sequence>
<gene>
    <name evidence="1" type="ORF">GDO78_004451</name>
</gene>
<keyword evidence="2" id="KW-1185">Reference proteome</keyword>
<accession>A0A8J6K0E2</accession>
<proteinExistence type="predicted"/>